<evidence type="ECO:0000313" key="3">
    <source>
        <dbReference type="Proteomes" id="UP000198565"/>
    </source>
</evidence>
<dbReference type="InterPro" id="IPR009326">
    <property type="entry name" value="DUF984"/>
</dbReference>
<dbReference type="Gene3D" id="3.10.400.10">
    <property type="entry name" value="Sulfate adenylyltransferase"/>
    <property type="match status" value="1"/>
</dbReference>
<protein>
    <submittedName>
        <fullName evidence="2">Uncharacterized protein YhfF</fullName>
    </submittedName>
</protein>
<dbReference type="PANTHER" id="PTHR39203:SF1">
    <property type="entry name" value="CYTOPLASMIC PROTEIN"/>
    <property type="match status" value="1"/>
</dbReference>
<dbReference type="CDD" id="cd06553">
    <property type="entry name" value="ASCH_Ef3133_like"/>
    <property type="match status" value="1"/>
</dbReference>
<dbReference type="RefSeq" id="WP_091484334.1">
    <property type="nucleotide sequence ID" value="NZ_FOTR01000007.1"/>
</dbReference>
<dbReference type="InterPro" id="IPR015947">
    <property type="entry name" value="PUA-like_sf"/>
</dbReference>
<dbReference type="OrthoDB" id="9807542at2"/>
<accession>A0A1I4N284</accession>
<dbReference type="PIRSF" id="PIRSF021320">
    <property type="entry name" value="DUF984"/>
    <property type="match status" value="1"/>
</dbReference>
<dbReference type="Proteomes" id="UP000198565">
    <property type="component" value="Unassembled WGS sequence"/>
</dbReference>
<proteinExistence type="predicted"/>
<evidence type="ECO:0000259" key="1">
    <source>
        <dbReference type="SMART" id="SM01022"/>
    </source>
</evidence>
<dbReference type="InterPro" id="IPR007374">
    <property type="entry name" value="ASCH_domain"/>
</dbReference>
<dbReference type="STRING" id="334253.SAMN04487943_107268"/>
<name>A0A1I4N284_9BACI</name>
<dbReference type="SMART" id="SM01022">
    <property type="entry name" value="ASCH"/>
    <property type="match status" value="1"/>
</dbReference>
<evidence type="ECO:0000313" key="2">
    <source>
        <dbReference type="EMBL" id="SFM09588.1"/>
    </source>
</evidence>
<organism evidence="2 3">
    <name type="scientific">Gracilibacillus orientalis</name>
    <dbReference type="NCBI Taxonomy" id="334253"/>
    <lineage>
        <taxon>Bacteria</taxon>
        <taxon>Bacillati</taxon>
        <taxon>Bacillota</taxon>
        <taxon>Bacilli</taxon>
        <taxon>Bacillales</taxon>
        <taxon>Bacillaceae</taxon>
        <taxon>Gracilibacillus</taxon>
    </lineage>
</organism>
<feature type="domain" description="ASCH" evidence="1">
    <location>
        <begin position="27"/>
        <end position="150"/>
    </location>
</feature>
<dbReference type="PANTHER" id="PTHR39203">
    <property type="entry name" value="CYTOPLASMIC PROTEIN-RELATED"/>
    <property type="match status" value="1"/>
</dbReference>
<gene>
    <name evidence="2" type="ORF">SAMN04487943_107268</name>
</gene>
<dbReference type="SUPFAM" id="SSF88697">
    <property type="entry name" value="PUA domain-like"/>
    <property type="match status" value="1"/>
</dbReference>
<dbReference type="EMBL" id="FOTR01000007">
    <property type="protein sequence ID" value="SFM09588.1"/>
    <property type="molecule type" value="Genomic_DNA"/>
</dbReference>
<keyword evidence="3" id="KW-1185">Reference proteome</keyword>
<dbReference type="AlphaFoldDB" id="A0A1I4N284"/>
<dbReference type="Pfam" id="PF04266">
    <property type="entry name" value="ASCH"/>
    <property type="match status" value="1"/>
</dbReference>
<reference evidence="3" key="1">
    <citation type="submission" date="2016-10" db="EMBL/GenBank/DDBJ databases">
        <authorList>
            <person name="Varghese N."/>
            <person name="Submissions S."/>
        </authorList>
    </citation>
    <scope>NUCLEOTIDE SEQUENCE [LARGE SCALE GENOMIC DNA]</scope>
    <source>
        <strain evidence="3">CGMCC 1.4250</strain>
    </source>
</reference>
<sequence>MSQERINEYWRKFQETTPNAPNTYEAWHFGATKEQADELAQLVLEGKKTATSSNHKMYQLEGSSLPYVGLYNIILDGNDIPVAIIKTVEVNIIPFDEVSEEHAYLEGEGDRSLKYWREVHQAFFEREFNEINHAFNHQILVVCERFELVYINGEI</sequence>